<dbReference type="EMBL" id="BSTI01000039">
    <property type="protein sequence ID" value="GLY71546.1"/>
    <property type="molecule type" value="Genomic_DNA"/>
</dbReference>
<dbReference type="InterPro" id="IPR036188">
    <property type="entry name" value="FAD/NAD-bd_sf"/>
</dbReference>
<gene>
    <name evidence="1" type="ORF">Atai01_81650</name>
</gene>
<evidence type="ECO:0000313" key="1">
    <source>
        <dbReference type="EMBL" id="GLY71546.1"/>
    </source>
</evidence>
<keyword evidence="2" id="KW-1185">Reference proteome</keyword>
<sequence length="69" mass="7216">MARAAEHRRAGGEWVSIVEGARATSIAERAGRTRVRTTIGDFDADAAVIAAGAGSRELQKAVSFAANFL</sequence>
<dbReference type="Gene3D" id="3.50.50.60">
    <property type="entry name" value="FAD/NAD(P)-binding domain"/>
    <property type="match status" value="1"/>
</dbReference>
<reference evidence="1" key="1">
    <citation type="submission" date="2023-03" db="EMBL/GenBank/DDBJ databases">
        <title>Amycolatopsis taiwanensis NBRC 103393.</title>
        <authorList>
            <person name="Ichikawa N."/>
            <person name="Sato H."/>
            <person name="Tonouchi N."/>
        </authorList>
    </citation>
    <scope>NUCLEOTIDE SEQUENCE</scope>
    <source>
        <strain evidence="1">NBRC 103393</strain>
    </source>
</reference>
<name>A0A9W6R8Z9_9PSEU</name>
<dbReference type="Proteomes" id="UP001165136">
    <property type="component" value="Unassembled WGS sequence"/>
</dbReference>
<accession>A0A9W6R8Z9</accession>
<evidence type="ECO:0000313" key="2">
    <source>
        <dbReference type="Proteomes" id="UP001165136"/>
    </source>
</evidence>
<protein>
    <submittedName>
        <fullName evidence="1">Uncharacterized protein</fullName>
    </submittedName>
</protein>
<organism evidence="1 2">
    <name type="scientific">Amycolatopsis taiwanensis</name>
    <dbReference type="NCBI Taxonomy" id="342230"/>
    <lineage>
        <taxon>Bacteria</taxon>
        <taxon>Bacillati</taxon>
        <taxon>Actinomycetota</taxon>
        <taxon>Actinomycetes</taxon>
        <taxon>Pseudonocardiales</taxon>
        <taxon>Pseudonocardiaceae</taxon>
        <taxon>Amycolatopsis</taxon>
    </lineage>
</organism>
<dbReference type="SUPFAM" id="SSF51905">
    <property type="entry name" value="FAD/NAD(P)-binding domain"/>
    <property type="match status" value="1"/>
</dbReference>
<dbReference type="AlphaFoldDB" id="A0A9W6R8Z9"/>
<comment type="caution">
    <text evidence="1">The sequence shown here is derived from an EMBL/GenBank/DDBJ whole genome shotgun (WGS) entry which is preliminary data.</text>
</comment>
<proteinExistence type="predicted"/>